<dbReference type="Pfam" id="PF04607">
    <property type="entry name" value="RelA_SpoT"/>
    <property type="match status" value="1"/>
</dbReference>
<dbReference type="InterPro" id="IPR007685">
    <property type="entry name" value="RelA_SpoT"/>
</dbReference>
<sequence length="1141" mass="129827">MATKREMLTQFQPGRSSALDTTWWQRHGSRALTWIFHKILKRPNRQALAESLKEDSSKLGLEQKKQLLQLLREHKLIYPKYTSRSIYDLPLEELKHYHLRKLISRKQLEGFIEAFNDTFKELFIINFSAGQFSVTHPPGEQSGLAIEPLNLEDPIVTPNLAAYVHNVLLATNRPLSFLEIKAEIAKQLLRGERIKEKDLGIAIGDLKARKVIFATSGTKKNGPRYFLKDRLDEVLHRTVYRYKSNEGETEYIYNKEANQLIEEGKAFALMDPDGHTSVMPETGFRKEATNYVQVKTLQKIALWVHQENIPELIEQGHLVKGLEDGTFAECYVQAKAQQHPEFACLIFNRFARVYLTRKYADNFDEKYAQLRAAFEARLTFGGMEPILDLLHEARTVASIGGNSTTVVIALFKHAKALPLLEETGCFRPDDLQDIEHCFRRFDFVDRFPLLFTPGYSYSLQNFIHFIYDQTVHFESFQLLLTGKLSSLRRLANARLPLVDPLRRQIELIYAPLAEKCGYIDLANNMRDFVAKLTDPEAYAATLAIMEKAMGMGYNQARLHVATQAAEIKAIIAENSGSIVSDTFTRIKEVAAHQKKNQQRGNREAPRTTDFMGIRYICKTIGEAYQIAAELQSHLDLAQAKEIPPDKKPIQDNLQRARKSGWQGWRGYFYDPSQNQGAAKRRVFSIQILTEEMLKEDKKGQSAHWWMKAARAAEVASRELSSVYNQQHFDPPPIDEYTGNAEDDYYIDRSEANKYQRVFVYFDHWQDDSFSIKGSTFPGHGFLPMFRLGRGAILADAAAFRAFDTSLVTDVDFAEVYRFDQDGHGKIIFTSARQGASRAALTETVQNASLIVFKTGRELTEEELIKILRSTKSFRTSFLAKLRLELNKPHKPSREQIKTRGQDDPIAKKIDTAAKRQQIITLTGLRDENEVFEAIGLGLIDLATIEEALGILTTRVDLSTSGENLSLKIDTPDCLGLFSYILNQQTPEAFHILAASAQVITRAQGVSPATLQITLRPKGAKTPSLNCMQVRTDIENFHRRGETFTDRHRRGQETTSLKINLSLTNRGNWNILREIARLAAEFDFNILSFNLPNASESKDGEIIIEATQQVGTKEDIVEHMKTAFHEGLQSFKGFRFSLEEIS</sequence>
<dbReference type="Gene3D" id="3.30.460.10">
    <property type="entry name" value="Beta Polymerase, domain 2"/>
    <property type="match status" value="1"/>
</dbReference>
<evidence type="ECO:0000313" key="3">
    <source>
        <dbReference type="Proteomes" id="UP000176938"/>
    </source>
</evidence>
<dbReference type="InterPro" id="IPR043519">
    <property type="entry name" value="NT_sf"/>
</dbReference>
<comment type="caution">
    <text evidence="2">The sequence shown here is derived from an EMBL/GenBank/DDBJ whole genome shotgun (WGS) entry which is preliminary data.</text>
</comment>
<dbReference type="Proteomes" id="UP000176938">
    <property type="component" value="Unassembled WGS sequence"/>
</dbReference>
<evidence type="ECO:0000313" key="2">
    <source>
        <dbReference type="EMBL" id="OGC05496.1"/>
    </source>
</evidence>
<gene>
    <name evidence="2" type="ORF">A3H38_05905</name>
</gene>
<proteinExistence type="predicted"/>
<protein>
    <recommendedName>
        <fullName evidence="1">RelA/SpoT domain-containing protein</fullName>
    </recommendedName>
</protein>
<accession>A0A1F4RBI4</accession>
<evidence type="ECO:0000259" key="1">
    <source>
        <dbReference type="Pfam" id="PF04607"/>
    </source>
</evidence>
<feature type="domain" description="RelA/SpoT" evidence="1">
    <location>
        <begin position="584"/>
        <end position="708"/>
    </location>
</feature>
<name>A0A1F4RBI4_UNCSA</name>
<dbReference type="AlphaFoldDB" id="A0A1F4RBI4"/>
<organism evidence="2 3">
    <name type="scientific">candidate division WOR-1 bacterium RIFCSPLOWO2_02_FULL_46_20</name>
    <dbReference type="NCBI Taxonomy" id="1802567"/>
    <lineage>
        <taxon>Bacteria</taxon>
        <taxon>Bacillati</taxon>
        <taxon>Saganbacteria</taxon>
    </lineage>
</organism>
<reference evidence="2 3" key="1">
    <citation type="journal article" date="2016" name="Nat. Commun.">
        <title>Thousands of microbial genomes shed light on interconnected biogeochemical processes in an aquifer system.</title>
        <authorList>
            <person name="Anantharaman K."/>
            <person name="Brown C.T."/>
            <person name="Hug L.A."/>
            <person name="Sharon I."/>
            <person name="Castelle C.J."/>
            <person name="Probst A.J."/>
            <person name="Thomas B.C."/>
            <person name="Singh A."/>
            <person name="Wilkins M.J."/>
            <person name="Karaoz U."/>
            <person name="Brodie E.L."/>
            <person name="Williams K.H."/>
            <person name="Hubbard S.S."/>
            <person name="Banfield J.F."/>
        </authorList>
    </citation>
    <scope>NUCLEOTIDE SEQUENCE [LARGE SCALE GENOMIC DNA]</scope>
</reference>
<dbReference type="SUPFAM" id="SSF81301">
    <property type="entry name" value="Nucleotidyltransferase"/>
    <property type="match status" value="1"/>
</dbReference>
<dbReference type="EMBL" id="METP01000040">
    <property type="protein sequence ID" value="OGC05496.1"/>
    <property type="molecule type" value="Genomic_DNA"/>
</dbReference>
<dbReference type="GO" id="GO:0015969">
    <property type="term" value="P:guanosine tetraphosphate metabolic process"/>
    <property type="evidence" value="ECO:0007669"/>
    <property type="project" value="InterPro"/>
</dbReference>